<feature type="region of interest" description="Disordered" evidence="1">
    <location>
        <begin position="50"/>
        <end position="88"/>
    </location>
</feature>
<protein>
    <submittedName>
        <fullName evidence="2">Predicted gene 9</fullName>
    </submittedName>
</protein>
<dbReference type="Ensembl" id="ENSMSIT00000002260.1">
    <property type="protein sequence ID" value="ENSMSIP00000001780.1"/>
    <property type="gene ID" value="ENSMSIG00000001711.1"/>
</dbReference>
<reference evidence="2" key="2">
    <citation type="submission" date="2025-09" db="UniProtKB">
        <authorList>
            <consortium name="Ensembl"/>
        </authorList>
    </citation>
    <scope>IDENTIFICATION</scope>
</reference>
<accession>A0A8C6G7L3</accession>
<dbReference type="Proteomes" id="UP000694415">
    <property type="component" value="Unplaced"/>
</dbReference>
<organism evidence="2 3">
    <name type="scientific">Mus spicilegus</name>
    <name type="common">Mound-building mouse</name>
    <dbReference type="NCBI Taxonomy" id="10103"/>
    <lineage>
        <taxon>Eukaryota</taxon>
        <taxon>Metazoa</taxon>
        <taxon>Chordata</taxon>
        <taxon>Craniata</taxon>
        <taxon>Vertebrata</taxon>
        <taxon>Euteleostomi</taxon>
        <taxon>Mammalia</taxon>
        <taxon>Eutheria</taxon>
        <taxon>Euarchontoglires</taxon>
        <taxon>Glires</taxon>
        <taxon>Rodentia</taxon>
        <taxon>Myomorpha</taxon>
        <taxon>Muroidea</taxon>
        <taxon>Muridae</taxon>
        <taxon>Murinae</taxon>
        <taxon>Mus</taxon>
        <taxon>Mus</taxon>
    </lineage>
</organism>
<evidence type="ECO:0000313" key="2">
    <source>
        <dbReference type="Ensembl" id="ENSMSIP00000001780.1"/>
    </source>
</evidence>
<name>A0A8C6G7L3_MUSSI</name>
<feature type="compositionally biased region" description="Basic and acidic residues" evidence="1">
    <location>
        <begin position="147"/>
        <end position="162"/>
    </location>
</feature>
<dbReference type="GeneTree" id="ENSGT00520000058743"/>
<sequence length="162" mass="17894">MDHPRKFEHQDISYQSLGIDVSSEKAKEVMPPMINVEGGNDGGDHIWPKSDLGRATGEDSSFVGTGAPGAKNEGKHKGYGDQDQPTLPAETRIQHLQDDADISMICRAFSQLKLEDLDHVFQCTQFPNIFVRNEVGMPTSVEPEAESVGHSEPEEELLKQSF</sequence>
<dbReference type="AlphaFoldDB" id="A0A8C6G7L3"/>
<evidence type="ECO:0000313" key="3">
    <source>
        <dbReference type="Proteomes" id="UP000694415"/>
    </source>
</evidence>
<keyword evidence="3" id="KW-1185">Reference proteome</keyword>
<evidence type="ECO:0000256" key="1">
    <source>
        <dbReference type="SAM" id="MobiDB-lite"/>
    </source>
</evidence>
<proteinExistence type="predicted"/>
<reference evidence="2" key="1">
    <citation type="submission" date="2025-08" db="UniProtKB">
        <authorList>
            <consortium name="Ensembl"/>
        </authorList>
    </citation>
    <scope>IDENTIFICATION</scope>
</reference>
<feature type="region of interest" description="Disordered" evidence="1">
    <location>
        <begin position="140"/>
        <end position="162"/>
    </location>
</feature>